<dbReference type="PANTHER" id="PTHR18945">
    <property type="entry name" value="NEUROTRANSMITTER GATED ION CHANNEL"/>
    <property type="match status" value="1"/>
</dbReference>
<reference evidence="9" key="1">
    <citation type="journal article" date="2019" name="bioRxiv">
        <title>The Genome of the Zebra Mussel, Dreissena polymorpha: A Resource for Invasive Species Research.</title>
        <authorList>
            <person name="McCartney M.A."/>
            <person name="Auch B."/>
            <person name="Kono T."/>
            <person name="Mallez S."/>
            <person name="Zhang Y."/>
            <person name="Obille A."/>
            <person name="Becker A."/>
            <person name="Abrahante J.E."/>
            <person name="Garbe J."/>
            <person name="Badalamenti J.P."/>
            <person name="Herman A."/>
            <person name="Mangelson H."/>
            <person name="Liachko I."/>
            <person name="Sullivan S."/>
            <person name="Sone E.D."/>
            <person name="Koren S."/>
            <person name="Silverstein K.A.T."/>
            <person name="Beckman K.B."/>
            <person name="Gohl D.M."/>
        </authorList>
    </citation>
    <scope>NUCLEOTIDE SEQUENCE</scope>
    <source>
        <strain evidence="9">Duluth1</strain>
        <tissue evidence="9">Whole animal</tissue>
    </source>
</reference>
<feature type="region of interest" description="Disordered" evidence="5">
    <location>
        <begin position="386"/>
        <end position="430"/>
    </location>
</feature>
<keyword evidence="2 6" id="KW-0812">Transmembrane</keyword>
<reference evidence="9" key="2">
    <citation type="submission" date="2020-11" db="EMBL/GenBank/DDBJ databases">
        <authorList>
            <person name="McCartney M.A."/>
            <person name="Auch B."/>
            <person name="Kono T."/>
            <person name="Mallez S."/>
            <person name="Becker A."/>
            <person name="Gohl D.M."/>
            <person name="Silverstein K.A.T."/>
            <person name="Koren S."/>
            <person name="Bechman K.B."/>
            <person name="Herman A."/>
            <person name="Abrahante J.E."/>
            <person name="Garbe J."/>
        </authorList>
    </citation>
    <scope>NUCLEOTIDE SEQUENCE</scope>
    <source>
        <strain evidence="9">Duluth1</strain>
        <tissue evidence="9">Whole animal</tissue>
    </source>
</reference>
<evidence type="ECO:0000256" key="2">
    <source>
        <dbReference type="ARBA" id="ARBA00022692"/>
    </source>
</evidence>
<evidence type="ECO:0000313" key="10">
    <source>
        <dbReference type="Proteomes" id="UP000828390"/>
    </source>
</evidence>
<evidence type="ECO:0000256" key="6">
    <source>
        <dbReference type="SAM" id="Phobius"/>
    </source>
</evidence>
<evidence type="ECO:0000259" key="7">
    <source>
        <dbReference type="Pfam" id="PF02931"/>
    </source>
</evidence>
<feature type="region of interest" description="Disordered" evidence="5">
    <location>
        <begin position="621"/>
        <end position="644"/>
    </location>
</feature>
<evidence type="ECO:0000256" key="3">
    <source>
        <dbReference type="ARBA" id="ARBA00022989"/>
    </source>
</evidence>
<dbReference type="GO" id="GO:0016020">
    <property type="term" value="C:membrane"/>
    <property type="evidence" value="ECO:0007669"/>
    <property type="project" value="UniProtKB-SubCell"/>
</dbReference>
<evidence type="ECO:0000256" key="1">
    <source>
        <dbReference type="ARBA" id="ARBA00004141"/>
    </source>
</evidence>
<feature type="compositionally biased region" description="Basic and acidic residues" evidence="5">
    <location>
        <begin position="391"/>
        <end position="406"/>
    </location>
</feature>
<dbReference type="InterPro" id="IPR036719">
    <property type="entry name" value="Neuro-gated_channel_TM_sf"/>
</dbReference>
<evidence type="ECO:0000259" key="8">
    <source>
        <dbReference type="Pfam" id="PF02932"/>
    </source>
</evidence>
<gene>
    <name evidence="9" type="ORF">DPMN_103188</name>
</gene>
<dbReference type="InterPro" id="IPR006029">
    <property type="entry name" value="Neurotrans-gated_channel_TM"/>
</dbReference>
<sequence length="769" mass="87142">MVFLPQNDIWKPDIAIMNGFEKITQMGSSFMYVNVNYNGSCLWRPYQIIETTCQVDMTHFPYDRQTCALQFGTWGSSGTVKTAFGENGLQKHHNFQDNAEWSLVSLGVDNSSTYQAGTVKFHLLIERNSRFITFYMTIPTVMLAFLNVFTFIIPVETGEKSGFSMTIFLSFVVVLIVVNDYMPDNSDNISLYAAYSLTMTFFSAIVVMLTVLQIRAASFVTKRYPISNRTHRFVRKMFAIRNKIFRIKDTPEQEFQEENDLVDTETKTEELEPEEVKDRLKVPMYPQYDYIYMAGENDVLFRKELTASSIQFERNSLVKGRETTITTDRAHSIDVQTQITTRDETRVLNGFVGKSDEENQQKLHDRVKRVRFPNESNVRHVVEAEIYTSNTEHDSDVESDGSHESLESEDLDVTNADESDENADKENDEDYQSALAVSIVKYNQNNQGRSINDDCKQDQPGNIDIKNHQSSRALSPMVERNVQHEAILSETIAGDNISEDFYEKTNNIKVVAEAEFGSRISIHDDNKETCLKYNGMIAIADDTQPNKHEFGKTEEITVSHTNIINKDDDSDMEMVREFCNSSPTDEPSATTPVNGQNSALKKINRSVSFMEKRIRPVTPNRTISEASNRPISRNESRASARRLNSSNLGGRVAFTGTKSTGIDTKTASLSTKSILVKRPQSAVSEIWRISDVAVPKPYTKEELKSYLEDRESLSICSTPEPEDSLAGDGIEPVEWPDIVQCSDMILFVIFLVITLIVTLVFFIIMIAGS</sequence>
<dbReference type="CDD" id="cd19051">
    <property type="entry name" value="LGIC_TM_cation"/>
    <property type="match status" value="1"/>
</dbReference>
<dbReference type="SUPFAM" id="SSF63712">
    <property type="entry name" value="Nicotinic receptor ligand binding domain-like"/>
    <property type="match status" value="1"/>
</dbReference>
<dbReference type="CDD" id="cd18989">
    <property type="entry name" value="LGIC_ECD_cation"/>
    <property type="match status" value="1"/>
</dbReference>
<keyword evidence="10" id="KW-1185">Reference proteome</keyword>
<dbReference type="Gene3D" id="2.70.170.10">
    <property type="entry name" value="Neurotransmitter-gated ion-channel ligand-binding domain"/>
    <property type="match status" value="1"/>
</dbReference>
<evidence type="ECO:0000313" key="9">
    <source>
        <dbReference type="EMBL" id="KAH3829955.1"/>
    </source>
</evidence>
<dbReference type="PROSITE" id="PS00236">
    <property type="entry name" value="NEUROTR_ION_CHANNEL"/>
    <property type="match status" value="1"/>
</dbReference>
<evidence type="ECO:0000256" key="5">
    <source>
        <dbReference type="SAM" id="MobiDB-lite"/>
    </source>
</evidence>
<dbReference type="AlphaFoldDB" id="A0A9D4JYY9"/>
<feature type="compositionally biased region" description="Basic and acidic residues" evidence="5">
    <location>
        <begin position="264"/>
        <end position="275"/>
    </location>
</feature>
<name>A0A9D4JYY9_DREPO</name>
<feature type="domain" description="Neurotransmitter-gated ion-channel transmembrane" evidence="8">
    <location>
        <begin position="137"/>
        <end position="315"/>
    </location>
</feature>
<dbReference type="InterPro" id="IPR038050">
    <property type="entry name" value="Neuro_actylchol_rec"/>
</dbReference>
<keyword evidence="3 6" id="KW-1133">Transmembrane helix</keyword>
<dbReference type="InterPro" id="IPR006201">
    <property type="entry name" value="Neur_channel"/>
</dbReference>
<feature type="compositionally biased region" description="Acidic residues" evidence="5">
    <location>
        <begin position="407"/>
        <end position="430"/>
    </location>
</feature>
<feature type="transmembrane region" description="Helical" evidence="6">
    <location>
        <begin position="161"/>
        <end position="179"/>
    </location>
</feature>
<dbReference type="GO" id="GO:0005230">
    <property type="term" value="F:extracellular ligand-gated monoatomic ion channel activity"/>
    <property type="evidence" value="ECO:0007669"/>
    <property type="project" value="InterPro"/>
</dbReference>
<feature type="domain" description="Neurotransmitter-gated ion-channel ligand-binding" evidence="7">
    <location>
        <begin position="3"/>
        <end position="128"/>
    </location>
</feature>
<feature type="region of interest" description="Disordered" evidence="5">
    <location>
        <begin position="256"/>
        <end position="275"/>
    </location>
</feature>
<organism evidence="9 10">
    <name type="scientific">Dreissena polymorpha</name>
    <name type="common">Zebra mussel</name>
    <name type="synonym">Mytilus polymorpha</name>
    <dbReference type="NCBI Taxonomy" id="45954"/>
    <lineage>
        <taxon>Eukaryota</taxon>
        <taxon>Metazoa</taxon>
        <taxon>Spiralia</taxon>
        <taxon>Lophotrochozoa</taxon>
        <taxon>Mollusca</taxon>
        <taxon>Bivalvia</taxon>
        <taxon>Autobranchia</taxon>
        <taxon>Heteroconchia</taxon>
        <taxon>Euheterodonta</taxon>
        <taxon>Imparidentia</taxon>
        <taxon>Neoheterodontei</taxon>
        <taxon>Myida</taxon>
        <taxon>Dreissenoidea</taxon>
        <taxon>Dreissenidae</taxon>
        <taxon>Dreissena</taxon>
    </lineage>
</organism>
<proteinExistence type="predicted"/>
<dbReference type="GO" id="GO:0004888">
    <property type="term" value="F:transmembrane signaling receptor activity"/>
    <property type="evidence" value="ECO:0007669"/>
    <property type="project" value="InterPro"/>
</dbReference>
<dbReference type="InterPro" id="IPR036734">
    <property type="entry name" value="Neur_chan_lig-bd_sf"/>
</dbReference>
<feature type="compositionally biased region" description="Polar residues" evidence="5">
    <location>
        <begin position="621"/>
        <end position="631"/>
    </location>
</feature>
<accession>A0A9D4JYY9</accession>
<comment type="caution">
    <text evidence="9">The sequence shown here is derived from an EMBL/GenBank/DDBJ whole genome shotgun (WGS) entry which is preliminary data.</text>
</comment>
<comment type="subcellular location">
    <subcellularLocation>
        <location evidence="1">Membrane</location>
        <topology evidence="1">Multi-pass membrane protein</topology>
    </subcellularLocation>
</comment>
<dbReference type="InterPro" id="IPR018000">
    <property type="entry name" value="Neurotransmitter_ion_chnl_CS"/>
</dbReference>
<protein>
    <submittedName>
        <fullName evidence="9">Uncharacterized protein</fullName>
    </submittedName>
</protein>
<dbReference type="Pfam" id="PF02932">
    <property type="entry name" value="Neur_chan_memb"/>
    <property type="match status" value="1"/>
</dbReference>
<evidence type="ECO:0000256" key="4">
    <source>
        <dbReference type="ARBA" id="ARBA00023136"/>
    </source>
</evidence>
<dbReference type="EMBL" id="JAIWYP010000004">
    <property type="protein sequence ID" value="KAH3829955.1"/>
    <property type="molecule type" value="Genomic_DNA"/>
</dbReference>
<feature type="transmembrane region" description="Helical" evidence="6">
    <location>
        <begin position="132"/>
        <end position="155"/>
    </location>
</feature>
<dbReference type="Proteomes" id="UP000828390">
    <property type="component" value="Unassembled WGS sequence"/>
</dbReference>
<dbReference type="Pfam" id="PF02931">
    <property type="entry name" value="Neur_chan_LBD"/>
    <property type="match status" value="1"/>
</dbReference>
<dbReference type="InterPro" id="IPR006202">
    <property type="entry name" value="Neur_chan_lig-bd"/>
</dbReference>
<feature type="transmembrane region" description="Helical" evidence="6">
    <location>
        <begin position="191"/>
        <end position="212"/>
    </location>
</feature>
<keyword evidence="4 6" id="KW-0472">Membrane</keyword>
<dbReference type="Gene3D" id="1.20.58.390">
    <property type="entry name" value="Neurotransmitter-gated ion-channel transmembrane domain"/>
    <property type="match status" value="1"/>
</dbReference>
<feature type="transmembrane region" description="Helical" evidence="6">
    <location>
        <begin position="744"/>
        <end position="767"/>
    </location>
</feature>
<dbReference type="SUPFAM" id="SSF90112">
    <property type="entry name" value="Neurotransmitter-gated ion-channel transmembrane pore"/>
    <property type="match status" value="1"/>
</dbReference>